<keyword evidence="2" id="KW-0663">Pyridoxal phosphate</keyword>
<dbReference type="PANTHER" id="PTHR46577:SF1">
    <property type="entry name" value="HTH-TYPE TRANSCRIPTIONAL REGULATORY PROTEIN GABR"/>
    <property type="match status" value="1"/>
</dbReference>
<evidence type="ECO:0000313" key="7">
    <source>
        <dbReference type="EMBL" id="CAB3706639.1"/>
    </source>
</evidence>
<dbReference type="CDD" id="cd00609">
    <property type="entry name" value="AAT_like"/>
    <property type="match status" value="1"/>
</dbReference>
<evidence type="ECO:0000256" key="1">
    <source>
        <dbReference type="ARBA" id="ARBA00005384"/>
    </source>
</evidence>
<protein>
    <submittedName>
        <fullName evidence="7">HTH-type transcriptional regulatory protein GabR</fullName>
    </submittedName>
</protein>
<evidence type="ECO:0000256" key="4">
    <source>
        <dbReference type="ARBA" id="ARBA00023125"/>
    </source>
</evidence>
<dbReference type="Proteomes" id="UP000494111">
    <property type="component" value="Unassembled WGS sequence"/>
</dbReference>
<dbReference type="Pfam" id="PF00392">
    <property type="entry name" value="GntR"/>
    <property type="match status" value="1"/>
</dbReference>
<evidence type="ECO:0000256" key="3">
    <source>
        <dbReference type="ARBA" id="ARBA00023015"/>
    </source>
</evidence>
<dbReference type="SMART" id="SM00345">
    <property type="entry name" value="HTH_GNTR"/>
    <property type="match status" value="1"/>
</dbReference>
<dbReference type="InterPro" id="IPR015424">
    <property type="entry name" value="PyrdxlP-dep_Trfase"/>
</dbReference>
<reference evidence="7 8" key="1">
    <citation type="submission" date="2020-04" db="EMBL/GenBank/DDBJ databases">
        <authorList>
            <person name="De Canck E."/>
        </authorList>
    </citation>
    <scope>NUCLEOTIDE SEQUENCE [LARGE SCALE GENOMIC DNA]</scope>
    <source>
        <strain evidence="7 8">LMG 3458</strain>
    </source>
</reference>
<dbReference type="InterPro" id="IPR036390">
    <property type="entry name" value="WH_DNA-bd_sf"/>
</dbReference>
<dbReference type="GO" id="GO:0003700">
    <property type="term" value="F:DNA-binding transcription factor activity"/>
    <property type="evidence" value="ECO:0007669"/>
    <property type="project" value="InterPro"/>
</dbReference>
<feature type="domain" description="HTH gntR-type" evidence="6">
    <location>
        <begin position="21"/>
        <end position="89"/>
    </location>
</feature>
<keyword evidence="3" id="KW-0805">Transcription regulation</keyword>
<keyword evidence="5" id="KW-0804">Transcription</keyword>
<dbReference type="PROSITE" id="PS50949">
    <property type="entry name" value="HTH_GNTR"/>
    <property type="match status" value="1"/>
</dbReference>
<dbReference type="InterPro" id="IPR000524">
    <property type="entry name" value="Tscrpt_reg_HTH_GntR"/>
</dbReference>
<evidence type="ECO:0000256" key="5">
    <source>
        <dbReference type="ARBA" id="ARBA00023163"/>
    </source>
</evidence>
<dbReference type="Pfam" id="PF00155">
    <property type="entry name" value="Aminotran_1_2"/>
    <property type="match status" value="1"/>
</dbReference>
<evidence type="ECO:0000259" key="6">
    <source>
        <dbReference type="PROSITE" id="PS50949"/>
    </source>
</evidence>
<dbReference type="CDD" id="cd07377">
    <property type="entry name" value="WHTH_GntR"/>
    <property type="match status" value="1"/>
</dbReference>
<dbReference type="InterPro" id="IPR004839">
    <property type="entry name" value="Aminotransferase_I/II_large"/>
</dbReference>
<dbReference type="PRINTS" id="PR00035">
    <property type="entry name" value="HTHGNTR"/>
</dbReference>
<dbReference type="PANTHER" id="PTHR46577">
    <property type="entry name" value="HTH-TYPE TRANSCRIPTIONAL REGULATORY PROTEIN GABR"/>
    <property type="match status" value="1"/>
</dbReference>
<dbReference type="Gene3D" id="3.40.640.10">
    <property type="entry name" value="Type I PLP-dependent aspartate aminotransferase-like (Major domain)"/>
    <property type="match status" value="1"/>
</dbReference>
<gene>
    <name evidence="7" type="primary">gabR_4</name>
    <name evidence="7" type="ORF">LMG3458_02967</name>
</gene>
<dbReference type="AlphaFoldDB" id="A0A6S7A8C3"/>
<dbReference type="InterPro" id="IPR015421">
    <property type="entry name" value="PyrdxlP-dep_Trfase_major"/>
</dbReference>
<dbReference type="GO" id="GO:0030170">
    <property type="term" value="F:pyridoxal phosphate binding"/>
    <property type="evidence" value="ECO:0007669"/>
    <property type="project" value="InterPro"/>
</dbReference>
<name>A0A6S7A8C3_9BURK</name>
<dbReference type="SUPFAM" id="SSF53383">
    <property type="entry name" value="PLP-dependent transferases"/>
    <property type="match status" value="1"/>
</dbReference>
<evidence type="ECO:0000313" key="8">
    <source>
        <dbReference type="Proteomes" id="UP000494111"/>
    </source>
</evidence>
<sequence length="496" mass="53042">MPRVAKAVELPVLSPLDRQAGPLGRQLAAQLRDAIRSGALRPGELLPATRLLAASLGVARGTVVDAFDQLAAEGLLQPKGGGGTRVARQSANRAATVPAAPADYVRPLPAAAARYAEIAATMYPLPAAPFAISVPTGRVAPDDSWRKLSNRVRATRVGAPAGYADPQGLRSLRVAIADYVRRARSVVCTPDQVIVTAGTQQGLYLACAVLLGENDQAWVEDPAYLGITALLESTGRPGRIVRVPVDADGLRVDEGLRRAPHARAAFVTPSHQYPLGMPMAPPRREALLAWARARNAWIVEDDYDSELRYAGHPYPALQGQDSRHVVYLGTFSKILFPSLRIGYLIAPPDLAPAFCGARIMMDRHPPTADQHVLAAFIAEGLLDRHVRRIRKAYADSRSALIALLRTTLPPGLAEVQPIDQGVHLLVWLHASLDDVRLARQAAEAGVAVRPLSVTYSAQAPQRRPGLILGFGGYALDKMTQAAQTLAALIAQSAPGR</sequence>
<dbReference type="InterPro" id="IPR036388">
    <property type="entry name" value="WH-like_DNA-bd_sf"/>
</dbReference>
<evidence type="ECO:0000256" key="2">
    <source>
        <dbReference type="ARBA" id="ARBA00022898"/>
    </source>
</evidence>
<accession>A0A6S7A8C3</accession>
<dbReference type="GO" id="GO:0003677">
    <property type="term" value="F:DNA binding"/>
    <property type="evidence" value="ECO:0007669"/>
    <property type="project" value="UniProtKB-KW"/>
</dbReference>
<dbReference type="SUPFAM" id="SSF46785">
    <property type="entry name" value="Winged helix' DNA-binding domain"/>
    <property type="match status" value="1"/>
</dbReference>
<dbReference type="EMBL" id="CADIJO010000009">
    <property type="protein sequence ID" value="CAB3706639.1"/>
    <property type="molecule type" value="Genomic_DNA"/>
</dbReference>
<keyword evidence="4" id="KW-0238">DNA-binding</keyword>
<proteinExistence type="inferred from homology"/>
<dbReference type="RefSeq" id="WP_175193003.1">
    <property type="nucleotide sequence ID" value="NZ_CADIJO010000009.1"/>
</dbReference>
<organism evidence="7 8">
    <name type="scientific">Achromobacter deleyi</name>
    <dbReference type="NCBI Taxonomy" id="1353891"/>
    <lineage>
        <taxon>Bacteria</taxon>
        <taxon>Pseudomonadati</taxon>
        <taxon>Pseudomonadota</taxon>
        <taxon>Betaproteobacteria</taxon>
        <taxon>Burkholderiales</taxon>
        <taxon>Alcaligenaceae</taxon>
        <taxon>Achromobacter</taxon>
    </lineage>
</organism>
<comment type="similarity">
    <text evidence="1">In the C-terminal section; belongs to the class-I pyridoxal-phosphate-dependent aminotransferase family.</text>
</comment>
<dbReference type="Gene3D" id="1.10.10.10">
    <property type="entry name" value="Winged helix-like DNA-binding domain superfamily/Winged helix DNA-binding domain"/>
    <property type="match status" value="1"/>
</dbReference>
<dbReference type="InterPro" id="IPR051446">
    <property type="entry name" value="HTH_trans_reg/aminotransferase"/>
</dbReference>